<dbReference type="PROSITE" id="PS50162">
    <property type="entry name" value="RECA_2"/>
    <property type="match status" value="1"/>
</dbReference>
<protein>
    <submittedName>
        <fullName evidence="5">Reverse transcriptase zinc-binding domain</fullName>
    </submittedName>
</protein>
<dbReference type="InterPro" id="IPR044730">
    <property type="entry name" value="RNase_H-like_dom_plant"/>
</dbReference>
<evidence type="ECO:0000256" key="1">
    <source>
        <dbReference type="PROSITE-ProRule" id="PRU00047"/>
    </source>
</evidence>
<feature type="compositionally biased region" description="Basic residues" evidence="2">
    <location>
        <begin position="1406"/>
        <end position="1418"/>
    </location>
</feature>
<feature type="domain" description="CCHC-type" evidence="3">
    <location>
        <begin position="567"/>
        <end position="582"/>
    </location>
</feature>
<dbReference type="InterPro" id="IPR049428">
    <property type="entry name" value="RecA-like_N"/>
</dbReference>
<keyword evidence="1" id="KW-0479">Metal-binding</keyword>
<dbReference type="GO" id="GO:0004523">
    <property type="term" value="F:RNA-DNA hybrid ribonuclease activity"/>
    <property type="evidence" value="ECO:0007669"/>
    <property type="project" value="InterPro"/>
</dbReference>
<dbReference type="GO" id="GO:0140664">
    <property type="term" value="F:ATP-dependent DNA damage sensor activity"/>
    <property type="evidence" value="ECO:0007669"/>
    <property type="project" value="InterPro"/>
</dbReference>
<accession>A0A8T2FAJ0</accession>
<evidence type="ECO:0000256" key="2">
    <source>
        <dbReference type="SAM" id="MobiDB-lite"/>
    </source>
</evidence>
<dbReference type="InterPro" id="IPR000477">
    <property type="entry name" value="RT_dom"/>
</dbReference>
<dbReference type="GO" id="GO:0008270">
    <property type="term" value="F:zinc ion binding"/>
    <property type="evidence" value="ECO:0007669"/>
    <property type="project" value="UniProtKB-KW"/>
</dbReference>
<dbReference type="GO" id="GO:0003964">
    <property type="term" value="F:RNA-directed DNA polymerase activity"/>
    <property type="evidence" value="ECO:0007669"/>
    <property type="project" value="UniProtKB-KW"/>
</dbReference>
<keyword evidence="1" id="KW-0863">Zinc-finger</keyword>
<dbReference type="EMBL" id="JAEFBJ010000003">
    <property type="protein sequence ID" value="KAG7633117.1"/>
    <property type="molecule type" value="Genomic_DNA"/>
</dbReference>
<dbReference type="GO" id="GO:0003677">
    <property type="term" value="F:DNA binding"/>
    <property type="evidence" value="ECO:0007669"/>
    <property type="project" value="InterPro"/>
</dbReference>
<comment type="caution">
    <text evidence="5">The sequence shown here is derived from an EMBL/GenBank/DDBJ whole genome shotgun (WGS) entry which is preliminary data.</text>
</comment>
<organism evidence="5 6">
    <name type="scientific">Arabidopsis suecica</name>
    <name type="common">Swedish thale-cress</name>
    <name type="synonym">Cardaminopsis suecica</name>
    <dbReference type="NCBI Taxonomy" id="45249"/>
    <lineage>
        <taxon>Eukaryota</taxon>
        <taxon>Viridiplantae</taxon>
        <taxon>Streptophyta</taxon>
        <taxon>Embryophyta</taxon>
        <taxon>Tracheophyta</taxon>
        <taxon>Spermatophyta</taxon>
        <taxon>Magnoliopsida</taxon>
        <taxon>eudicotyledons</taxon>
        <taxon>Gunneridae</taxon>
        <taxon>Pentapetalae</taxon>
        <taxon>rosids</taxon>
        <taxon>malvids</taxon>
        <taxon>Brassicales</taxon>
        <taxon>Brassicaceae</taxon>
        <taxon>Camelineae</taxon>
        <taxon>Arabidopsis</taxon>
    </lineage>
</organism>
<keyword evidence="5" id="KW-0548">Nucleotidyltransferase</keyword>
<evidence type="ECO:0000313" key="5">
    <source>
        <dbReference type="EMBL" id="KAG7633117.1"/>
    </source>
</evidence>
<feature type="compositionally biased region" description="Basic and acidic residues" evidence="2">
    <location>
        <begin position="1251"/>
        <end position="1288"/>
    </location>
</feature>
<dbReference type="PANTHER" id="PTHR15503:SF45">
    <property type="entry name" value="RNA-DIRECTED DNA POLYMERASE HOMOLOG"/>
    <property type="match status" value="1"/>
</dbReference>
<keyword evidence="5" id="KW-0695">RNA-directed DNA polymerase</keyword>
<dbReference type="OrthoDB" id="688652at2759"/>
<dbReference type="Pfam" id="PF14111">
    <property type="entry name" value="DUF4283"/>
    <property type="match status" value="1"/>
</dbReference>
<feature type="compositionally biased region" description="Basic and acidic residues" evidence="2">
    <location>
        <begin position="1202"/>
        <end position="1230"/>
    </location>
</feature>
<keyword evidence="6" id="KW-1185">Reference proteome</keyword>
<dbReference type="InterPro" id="IPR032567">
    <property type="entry name" value="RTL1-rel"/>
</dbReference>
<keyword evidence="5" id="KW-0808">Transferase</keyword>
<dbReference type="GO" id="GO:0005524">
    <property type="term" value="F:ATP binding"/>
    <property type="evidence" value="ECO:0007669"/>
    <property type="project" value="InterPro"/>
</dbReference>
<evidence type="ECO:0000259" key="3">
    <source>
        <dbReference type="PROSITE" id="PS50158"/>
    </source>
</evidence>
<dbReference type="InterPro" id="IPR020588">
    <property type="entry name" value="RecA_ATP-bd"/>
</dbReference>
<dbReference type="Pfam" id="PF08284">
    <property type="entry name" value="RVP_2"/>
    <property type="match status" value="1"/>
</dbReference>
<dbReference type="InterPro" id="IPR002156">
    <property type="entry name" value="RNaseH_domain"/>
</dbReference>
<dbReference type="PROSITE" id="PS00141">
    <property type="entry name" value="ASP_PROTEASE"/>
    <property type="match status" value="1"/>
</dbReference>
<feature type="compositionally biased region" description="Basic and acidic residues" evidence="2">
    <location>
        <begin position="1164"/>
        <end position="1194"/>
    </location>
</feature>
<keyword evidence="1" id="KW-0862">Zinc</keyword>
<feature type="region of interest" description="Disordered" evidence="2">
    <location>
        <begin position="506"/>
        <end position="542"/>
    </location>
</feature>
<reference evidence="5 6" key="1">
    <citation type="submission" date="2020-12" db="EMBL/GenBank/DDBJ databases">
        <title>Concerted genomic and epigenomic changes stabilize Arabidopsis allopolyploids.</title>
        <authorList>
            <person name="Chen Z."/>
        </authorList>
    </citation>
    <scope>NUCLEOTIDE SEQUENCE [LARGE SCALE GENOMIC DNA]</scope>
    <source>
        <strain evidence="5">As9502</strain>
        <tissue evidence="5">Leaf</tissue>
    </source>
</reference>
<dbReference type="InterPro" id="IPR025836">
    <property type="entry name" value="Zn_knuckle_CX2CX4HX4C"/>
</dbReference>
<feature type="region of interest" description="Disordered" evidence="2">
    <location>
        <begin position="1164"/>
        <end position="1312"/>
    </location>
</feature>
<dbReference type="InterPro" id="IPR001878">
    <property type="entry name" value="Znf_CCHC"/>
</dbReference>
<dbReference type="Pfam" id="PF13966">
    <property type="entry name" value="zf-RVT"/>
    <property type="match status" value="1"/>
</dbReference>
<dbReference type="SMART" id="SM00343">
    <property type="entry name" value="ZnF_C2HC"/>
    <property type="match status" value="3"/>
</dbReference>
<dbReference type="GO" id="GO:0004190">
    <property type="term" value="F:aspartic-type endopeptidase activity"/>
    <property type="evidence" value="ECO:0007669"/>
    <property type="project" value="InterPro"/>
</dbReference>
<dbReference type="CDD" id="cd00303">
    <property type="entry name" value="retropepsin_like"/>
    <property type="match status" value="1"/>
</dbReference>
<dbReference type="PANTHER" id="PTHR15503">
    <property type="entry name" value="LDOC1 RELATED"/>
    <property type="match status" value="1"/>
</dbReference>
<dbReference type="GO" id="GO:0006508">
    <property type="term" value="P:proteolysis"/>
    <property type="evidence" value="ECO:0007669"/>
    <property type="project" value="InterPro"/>
</dbReference>
<gene>
    <name evidence="5" type="ORF">ISN44_As03g032930</name>
</gene>
<dbReference type="Pfam" id="PF14392">
    <property type="entry name" value="zf-CCHC_4"/>
    <property type="match status" value="1"/>
</dbReference>
<dbReference type="InterPro" id="IPR005135">
    <property type="entry name" value="Endo/exonuclease/phosphatase"/>
</dbReference>
<dbReference type="CDD" id="cd06222">
    <property type="entry name" value="RNase_H_like"/>
    <property type="match status" value="1"/>
</dbReference>
<dbReference type="InterPro" id="IPR026960">
    <property type="entry name" value="RVT-Znf"/>
</dbReference>
<dbReference type="Pfam" id="PF00154">
    <property type="entry name" value="RecA_N"/>
    <property type="match status" value="1"/>
</dbReference>
<dbReference type="InterPro" id="IPR025558">
    <property type="entry name" value="DUF4283"/>
</dbReference>
<dbReference type="Pfam" id="PF03732">
    <property type="entry name" value="Retrotrans_gag"/>
    <property type="match status" value="1"/>
</dbReference>
<dbReference type="Proteomes" id="UP000694251">
    <property type="component" value="Chromosome 3"/>
</dbReference>
<evidence type="ECO:0000259" key="4">
    <source>
        <dbReference type="PROSITE" id="PS50162"/>
    </source>
</evidence>
<dbReference type="CDD" id="cd01647">
    <property type="entry name" value="RT_LTR"/>
    <property type="match status" value="1"/>
</dbReference>
<evidence type="ECO:0000313" key="6">
    <source>
        <dbReference type="Proteomes" id="UP000694251"/>
    </source>
</evidence>
<name>A0A8T2FAJ0_ARASU</name>
<dbReference type="InterPro" id="IPR001969">
    <property type="entry name" value="Aspartic_peptidase_AS"/>
</dbReference>
<dbReference type="CDD" id="cd01650">
    <property type="entry name" value="RT_nLTR_like"/>
    <property type="match status" value="1"/>
</dbReference>
<dbReference type="InterPro" id="IPR005162">
    <property type="entry name" value="Retrotrans_gag_dom"/>
</dbReference>
<proteinExistence type="predicted"/>
<feature type="region of interest" description="Disordered" evidence="2">
    <location>
        <begin position="1396"/>
        <end position="1459"/>
    </location>
</feature>
<dbReference type="Pfam" id="PF13456">
    <property type="entry name" value="RVT_3"/>
    <property type="match status" value="1"/>
</dbReference>
<dbReference type="Pfam" id="PF03372">
    <property type="entry name" value="Exo_endo_phos"/>
    <property type="match status" value="1"/>
</dbReference>
<dbReference type="Pfam" id="PF00078">
    <property type="entry name" value="RVT_1"/>
    <property type="match status" value="2"/>
</dbReference>
<sequence length="2578" mass="287277">MGFCSYLEEVWLEHRFSSEALLPKITRAKSVCVFDCLAHCGSIMYLSRAVSPRNVPVFSTGSFALDVALGVGGLPKGRVVEIYGPEASGKTALALHMLSMLLIRSLAKAIGVNTENLLLSQPDCGKQALSLVDTLIQSGSVDVIVVDSVAALVPKGELEGEMGDAHMAIQARLMSQALRKFSHSLLLSQTLLIFINQVRSKLSIWRIWSESDVHSATIEQSVGSQPEFVEPGVGDGHGADIAGAAGVGAGGAGVGAGVYVVCAEGLRVMGAAAGGAQVPEVVLTGLLRQLLERLPGVVPVQAPVAPRVAEVQQRAAVAEEVPSYLRMMVQLQRIGTEYFYGGTSPEEADSWRARLERNIGLSRCPTEYRVDLAVHFLEGDAHLWWRNVTARRRQADMSWADFVAEFNAKYFPQEALDRMEARFLELTQGERSVRQYDREFNRLLLYAGRDMEDDQAQMRRFLRGLRPDLRVRCRVSQYATKAALVETAVEVEEDLQRQVVAVSRAVQPKKTQQQVAPSKGNKPAQEQKRKWDHPSRAGQGGRAGCFSCERLDHKVADCTQRAETRECYHCREIGHLRPNCPKLQRMAVAVVQPAVQQRAPVQQGVQQLAHIAAAPQGYSTRKIGSTSNRAITGFLAHEVCVGTLLVGGVEAHVLFDSGASHCFITPENASRGNILGDPGEQFGAVKVARRQFLAVLGRAKSVESQIAGESMPADLIISPVEFFFCAAKMEVDLPGSETYLRESRHLSSAGRENDREGLRGLPVTISMPESVGQGLPPSRSDPFTIELEPGTASLSKAPYRMAPAEMAELKKQLEDLLGKGFIRPNTSLWGALVLFVKKKDGSFHLCIDYRGLNRVTVKNKYPLPRIDELLDQLRGATCFSKIDLTSGYHQIPIAEGNVRKTAFRTRYGIFEFVVMPFGLTNAPASFMRHTLRGKVSSTDLGRLPLQKFGFVVVKKGKGIAPPNLPPRTVRVKVPAFDNSEQKKKLSLTIIGRMTNPKVQRVWSLIPALADLWKTVTRPVGADLGNGLFQFQFASEQDLQKVLDNQPYHYAHWMVILQRWEPTTAKSFPSQIPFWIYVKGIPMHLWSEETLFSISKELGRFEKAEITDTYARMRVVINGLQPIIKNSILDFDDGEEVEATLNYDKLMSHCAVCGLLDHEEKECGSKEGLGERKSPSQSRFSKESQDSKARGDERTPQSSSRQEISKSSESRSRGFHGLENDHYRRHDERTEARRHHQRDPRLAGLSKSRNKSRWEYRERPISPEISHQRESSHVESVRREPIIEDKEAADSSVRPRRPPIERRSLSNTAPTPIPQEAMDVALGELREVMVQYTACGDPSKSAARRERVRQAEAEGQFEEAAENMVRASMVSAPLAPHDEDETEIDLSQERIHVALRLGPLNAPAAPRKVKKRSTARKPSGRPPGRPPGKKKLNPSPLAGAAASSKRRKMHQAQITPRRKLILDNLRSDGESSEFQLGTGGLDLESMGTGAALGPQQGSGTVASWNCQGMGNPMTVHRIREIRSKIDPDIFFLMETKNDDEYVTNKFNGLGYGHNFLVSPQGHGGGGLALFWKQEGKRKEVWSKLRSLSEARDGPWFLAGDFNDIVDNSEKSEGPIRAEGTFVDFRSFLSECDLAVGNNFWAEMFPSGRCVYLNFEGSDHRPLVSYFGPPKKRKPRSFRYDRRLKDNVEVKTLVKETWQEEETLSVQSRISNVRRAIVLWNKEKHRNSQVEIEKFKSDLEKAMVSPFPNELLLKQINDKLKQAYKDEEAFWKQRSRQLWLCLGDKNTGYFHAATRGRKAINSLAVIEDDSGQEFFHEEQIVAVIVGYFHKLFASSASEEDGIVEIINEALIPCISESTNAKLILEPSPTEIKEALFAIHLEKAPGPDGFSASFFHSNWEAIGPEIVKEIQAFFVTGKMPSRANETHVCLIPKGQGPRKVADYRPIALCNVLYKIISKVLSCRLQPILSVIVAENQSAFVPGRAISDNVLITHEVLQFLKSSGGKKHCSMVVKTDMSKAYDRVEWKFVNCVLQQLGFHERWIGWIMECLTTVSFSFLVNGSPQGSVVPQRVILKKYELASGQQINGGKSSVSFSRKAPSELRQRVMVSLGINQEGGVDKYLGLPEHFGRRKKDLFTSIVDRIRQKALSWSNRFLSSAGKLTMLKSVLSTMPTYAMSCFQLPSSLRKRIQSALTRLQPMGPAPSSSKELLVHELFLPETVEWDMLKISTLFPEHVDTIKMLKPSRLGAEDRRIWVLHPSGNYSTKSGYYSARNKTCLNQTRVLPEVNWKAEVLSVVTAPKIKTFLWQCLHGALPTRTQLAARQIVIDTACCKCHDPESILHVLFTCPFASAVWQQAPFKRRVESTLFQDVRGELLAVHAQTCLPPVGLGLAQMAPWILWTLLTIRNQQVFNNKIFTIEWQEAQTGKLQINPLLEPISRFDLPIFPTCGARCKVDAAWRLDLRAAGLGWTFAHEETSLESEHSSLCLNVSSSLMAEGLAMRAAVTAATQANVKQLLIESDCLQLIQAINAGILISEIHGIISDILISSLSFELFVCRFIKREANVLADSLAKNSLSLYARNFD</sequence>
<feature type="domain" description="RecA family profile 1" evidence="4">
    <location>
        <begin position="54"/>
        <end position="198"/>
    </location>
</feature>
<feature type="compositionally biased region" description="Basic and acidic residues" evidence="2">
    <location>
        <begin position="525"/>
        <end position="535"/>
    </location>
</feature>
<dbReference type="PROSITE" id="PS50158">
    <property type="entry name" value="ZF_CCHC"/>
    <property type="match status" value="1"/>
</dbReference>
<dbReference type="GO" id="GO:0006281">
    <property type="term" value="P:DNA repair"/>
    <property type="evidence" value="ECO:0007669"/>
    <property type="project" value="InterPro"/>
</dbReference>